<evidence type="ECO:0000313" key="1">
    <source>
        <dbReference type="EMBL" id="QSS52585.1"/>
    </source>
</evidence>
<sequence length="87" mass="9894">MRPLSKPKQSASRVGIVHGSNLVILRVLWLVKVGLQPFQLVMEHKHLTYILALGKKDFESSGALNEVDFSASWRDMSFSMHIVFEHC</sequence>
<accession>A0A8A1LI38</accession>
<dbReference type="Proteomes" id="UP000663419">
    <property type="component" value="Chromosome 2"/>
</dbReference>
<evidence type="ECO:0000313" key="2">
    <source>
        <dbReference type="Proteomes" id="UP000663419"/>
    </source>
</evidence>
<dbReference type="VEuPathDB" id="FungiDB:I7I53_08275"/>
<gene>
    <name evidence="1" type="ORF">I7I53_08275</name>
</gene>
<organism evidence="1 2">
    <name type="scientific">Ajellomyces capsulatus (strain H88)</name>
    <name type="common">Darling's disease fungus</name>
    <name type="synonym">Histoplasma capsulatum</name>
    <dbReference type="NCBI Taxonomy" id="544711"/>
    <lineage>
        <taxon>Eukaryota</taxon>
        <taxon>Fungi</taxon>
        <taxon>Dikarya</taxon>
        <taxon>Ascomycota</taxon>
        <taxon>Pezizomycotina</taxon>
        <taxon>Eurotiomycetes</taxon>
        <taxon>Eurotiomycetidae</taxon>
        <taxon>Onygenales</taxon>
        <taxon>Ajellomycetaceae</taxon>
        <taxon>Histoplasma</taxon>
    </lineage>
</organism>
<reference evidence="1" key="1">
    <citation type="submission" date="2021-01" db="EMBL/GenBank/DDBJ databases">
        <title>Chromosome-level genome assembly of a human fungal pathogen reveals clustering of transcriptionally co-regulated genes.</title>
        <authorList>
            <person name="Voorhies M."/>
            <person name="Cohen S."/>
            <person name="Shea T.P."/>
            <person name="Petrus S."/>
            <person name="Munoz J.F."/>
            <person name="Poplawski S."/>
            <person name="Goldman W.E."/>
            <person name="Michael T."/>
            <person name="Cuomo C.A."/>
            <person name="Sil A."/>
            <person name="Beyhan S."/>
        </authorList>
    </citation>
    <scope>NUCLEOTIDE SEQUENCE</scope>
    <source>
        <strain evidence="1">H88</strain>
    </source>
</reference>
<name>A0A8A1LI38_AJEC8</name>
<protein>
    <submittedName>
        <fullName evidence="1">Uncharacterized protein</fullName>
    </submittedName>
</protein>
<proteinExistence type="predicted"/>
<dbReference type="AlphaFoldDB" id="A0A8A1LI38"/>
<dbReference type="EMBL" id="CP069103">
    <property type="protein sequence ID" value="QSS52585.1"/>
    <property type="molecule type" value="Genomic_DNA"/>
</dbReference>